<organism evidence="2 4">
    <name type="scientific">Streptomyces caniferus</name>
    <dbReference type="NCBI Taxonomy" id="285557"/>
    <lineage>
        <taxon>Bacteria</taxon>
        <taxon>Bacillati</taxon>
        <taxon>Actinomycetota</taxon>
        <taxon>Actinomycetes</taxon>
        <taxon>Kitasatosporales</taxon>
        <taxon>Streptomycetaceae</taxon>
        <taxon>Streptomyces</taxon>
    </lineage>
</organism>
<gene>
    <name evidence="3" type="ORF">OG727_00410</name>
    <name evidence="2" type="ORF">Scani_18590</name>
</gene>
<sequence length="552" mass="63254">MDDYMADDVYMAGRHASEGSPAHKLYLWIECLHEILDRFVDQFTSEEWKHDYSARELPELEEHLLDFCRGDDGSDSNAMFIESVAVYLGETLLEEAGGRWDWDESAGTDGLPVVCPDPVLGLEPVVPLLVVGQAIKERTGKVFATVARLLRKAVRDRQRKHPEWWPKRVPTPWVHYGCLFRAADTAYRWQNAGMIDYLDWWAEEAGGRERWNFTLKSLDLLEALLRESFPTVEDYHEASDEPFWVMAAWYLGKCIVECKDAQWQYRGINPDAPPGTWHAEDCYWAGAVFVNQRLRYDGHAELLPVMLRDVVAGESLRDVVDRFPDRVPEREYVWGEPTWPSALWELVRPEHLETPALPPLTGEELKELEKADDLEGPNWEDNHRLNAWLAERRAAFPAWAEEAGGGTVEWDFSPESLDRLEDLVRGAFRTYEEASAAKDAPFLVGAGWYFGEVQVRECGAVWRWCPRPADEPGMFDVPMVAGPVPEPEDGDEPDEEDPHEDPYEDPDDDLEEEDDYAYICDPMGGLRALFLPESDEGLRGALESYCRRVRAR</sequence>
<dbReference type="Proteomes" id="UP001432292">
    <property type="component" value="Chromosome"/>
</dbReference>
<accession>A0A640S541</accession>
<dbReference type="AlphaFoldDB" id="A0A640S541"/>
<evidence type="ECO:0000313" key="2">
    <source>
        <dbReference type="EMBL" id="GFE05591.1"/>
    </source>
</evidence>
<dbReference type="OrthoDB" id="3865442at2"/>
<dbReference type="RefSeq" id="WP_159472016.1">
    <property type="nucleotide sequence ID" value="NZ_BAAATH010000041.1"/>
</dbReference>
<evidence type="ECO:0000313" key="4">
    <source>
        <dbReference type="Proteomes" id="UP000435837"/>
    </source>
</evidence>
<evidence type="ECO:0000256" key="1">
    <source>
        <dbReference type="SAM" id="MobiDB-lite"/>
    </source>
</evidence>
<evidence type="ECO:0000313" key="3">
    <source>
        <dbReference type="EMBL" id="WUS20883.1"/>
    </source>
</evidence>
<evidence type="ECO:0000313" key="5">
    <source>
        <dbReference type="Proteomes" id="UP001432292"/>
    </source>
</evidence>
<reference evidence="2 4" key="1">
    <citation type="submission" date="2019-12" db="EMBL/GenBank/DDBJ databases">
        <title>Whole genome shotgun sequence of Streptomyces caniferus NBRC 15389.</title>
        <authorList>
            <person name="Ichikawa N."/>
            <person name="Kimura A."/>
            <person name="Kitahashi Y."/>
            <person name="Komaki H."/>
            <person name="Tamura T."/>
        </authorList>
    </citation>
    <scope>NUCLEOTIDE SEQUENCE [LARGE SCALE GENOMIC DNA]</scope>
    <source>
        <strain evidence="2 4">NBRC 15389</strain>
    </source>
</reference>
<dbReference type="EMBL" id="BLIN01000003">
    <property type="protein sequence ID" value="GFE05591.1"/>
    <property type="molecule type" value="Genomic_DNA"/>
</dbReference>
<feature type="region of interest" description="Disordered" evidence="1">
    <location>
        <begin position="479"/>
        <end position="516"/>
    </location>
</feature>
<keyword evidence="5" id="KW-1185">Reference proteome</keyword>
<name>A0A640S541_9ACTN</name>
<protein>
    <submittedName>
        <fullName evidence="2">Uncharacterized protein</fullName>
    </submittedName>
</protein>
<feature type="compositionally biased region" description="Acidic residues" evidence="1">
    <location>
        <begin position="486"/>
        <end position="516"/>
    </location>
</feature>
<dbReference type="Proteomes" id="UP000435837">
    <property type="component" value="Unassembled WGS sequence"/>
</dbReference>
<reference evidence="3" key="2">
    <citation type="submission" date="2022-10" db="EMBL/GenBank/DDBJ databases">
        <title>The complete genomes of actinobacterial strains from the NBC collection.</title>
        <authorList>
            <person name="Joergensen T.S."/>
            <person name="Alvarez Arevalo M."/>
            <person name="Sterndorff E.B."/>
            <person name="Faurdal D."/>
            <person name="Vuksanovic O."/>
            <person name="Mourched A.-S."/>
            <person name="Charusanti P."/>
            <person name="Shaw S."/>
            <person name="Blin K."/>
            <person name="Weber T."/>
        </authorList>
    </citation>
    <scope>NUCLEOTIDE SEQUENCE</scope>
    <source>
        <strain evidence="3">NBC_01256</strain>
    </source>
</reference>
<proteinExistence type="predicted"/>
<dbReference type="EMBL" id="CP108473">
    <property type="protein sequence ID" value="WUS20883.1"/>
    <property type="molecule type" value="Genomic_DNA"/>
</dbReference>